<dbReference type="InterPro" id="IPR055170">
    <property type="entry name" value="GFO_IDH_MocA-like_dom"/>
</dbReference>
<protein>
    <submittedName>
        <fullName evidence="5">Predicted dehydrogenase</fullName>
    </submittedName>
</protein>
<dbReference type="AlphaFoldDB" id="A0A1H4ECF9"/>
<dbReference type="STRING" id="83784.SAMN05192564_103255"/>
<dbReference type="SUPFAM" id="SSF51735">
    <property type="entry name" value="NAD(P)-binding Rossmann-fold domains"/>
    <property type="match status" value="1"/>
</dbReference>
<dbReference type="Gene3D" id="3.30.360.10">
    <property type="entry name" value="Dihydrodipicolinate Reductase, domain 2"/>
    <property type="match status" value="1"/>
</dbReference>
<organism evidence="5 6">
    <name type="scientific">Paraburkholderia sartisoli</name>
    <dbReference type="NCBI Taxonomy" id="83784"/>
    <lineage>
        <taxon>Bacteria</taxon>
        <taxon>Pseudomonadati</taxon>
        <taxon>Pseudomonadota</taxon>
        <taxon>Betaproteobacteria</taxon>
        <taxon>Burkholderiales</taxon>
        <taxon>Burkholderiaceae</taxon>
        <taxon>Paraburkholderia</taxon>
    </lineage>
</organism>
<name>A0A1H4ECF9_9BURK</name>
<dbReference type="GO" id="GO:0016491">
    <property type="term" value="F:oxidoreductase activity"/>
    <property type="evidence" value="ECO:0007669"/>
    <property type="project" value="UniProtKB-KW"/>
</dbReference>
<dbReference type="PANTHER" id="PTHR22604:SF105">
    <property type="entry name" value="TRANS-1,2-DIHYDROBENZENE-1,2-DIOL DEHYDROGENASE"/>
    <property type="match status" value="1"/>
</dbReference>
<evidence type="ECO:0000313" key="6">
    <source>
        <dbReference type="Proteomes" id="UP000198638"/>
    </source>
</evidence>
<evidence type="ECO:0000256" key="2">
    <source>
        <dbReference type="ARBA" id="ARBA00023002"/>
    </source>
</evidence>
<dbReference type="SUPFAM" id="SSF55347">
    <property type="entry name" value="Glyceraldehyde-3-phosphate dehydrogenase-like, C-terminal domain"/>
    <property type="match status" value="1"/>
</dbReference>
<dbReference type="Pfam" id="PF01408">
    <property type="entry name" value="GFO_IDH_MocA"/>
    <property type="match status" value="1"/>
</dbReference>
<dbReference type="EMBL" id="FNRQ01000003">
    <property type="protein sequence ID" value="SEA82479.1"/>
    <property type="molecule type" value="Genomic_DNA"/>
</dbReference>
<dbReference type="GO" id="GO:0000166">
    <property type="term" value="F:nucleotide binding"/>
    <property type="evidence" value="ECO:0007669"/>
    <property type="project" value="InterPro"/>
</dbReference>
<dbReference type="Proteomes" id="UP000198638">
    <property type="component" value="Unassembled WGS sequence"/>
</dbReference>
<feature type="domain" description="Gfo/Idh/MocA-like oxidoreductase N-terminal" evidence="3">
    <location>
        <begin position="23"/>
        <end position="137"/>
    </location>
</feature>
<keyword evidence="6" id="KW-1185">Reference proteome</keyword>
<dbReference type="InterPro" id="IPR050984">
    <property type="entry name" value="Gfo/Idh/MocA_domain"/>
</dbReference>
<evidence type="ECO:0000313" key="5">
    <source>
        <dbReference type="EMBL" id="SEA82479.1"/>
    </source>
</evidence>
<proteinExistence type="inferred from homology"/>
<keyword evidence="2" id="KW-0560">Oxidoreductase</keyword>
<accession>A0A1H4ECF9</accession>
<feature type="domain" description="GFO/IDH/MocA-like oxidoreductase" evidence="4">
    <location>
        <begin position="148"/>
        <end position="248"/>
    </location>
</feature>
<dbReference type="InterPro" id="IPR036291">
    <property type="entry name" value="NAD(P)-bd_dom_sf"/>
</dbReference>
<reference evidence="6" key="1">
    <citation type="submission" date="2016-10" db="EMBL/GenBank/DDBJ databases">
        <authorList>
            <person name="Varghese N."/>
            <person name="Submissions S."/>
        </authorList>
    </citation>
    <scope>NUCLEOTIDE SEQUENCE [LARGE SCALE GENOMIC DNA]</scope>
    <source>
        <strain evidence="6">LMG 24000</strain>
    </source>
</reference>
<comment type="similarity">
    <text evidence="1">Belongs to the Gfo/Idh/MocA family.</text>
</comment>
<gene>
    <name evidence="5" type="ORF">SAMN05192564_103255</name>
</gene>
<dbReference type="PANTHER" id="PTHR22604">
    <property type="entry name" value="OXIDOREDUCTASES"/>
    <property type="match status" value="1"/>
</dbReference>
<evidence type="ECO:0000259" key="3">
    <source>
        <dbReference type="Pfam" id="PF01408"/>
    </source>
</evidence>
<dbReference type="Pfam" id="PF22725">
    <property type="entry name" value="GFO_IDH_MocA_C3"/>
    <property type="match status" value="1"/>
</dbReference>
<evidence type="ECO:0000259" key="4">
    <source>
        <dbReference type="Pfam" id="PF22725"/>
    </source>
</evidence>
<evidence type="ECO:0000256" key="1">
    <source>
        <dbReference type="ARBA" id="ARBA00010928"/>
    </source>
</evidence>
<dbReference type="Gene3D" id="3.40.50.720">
    <property type="entry name" value="NAD(P)-binding Rossmann-like Domain"/>
    <property type="match status" value="1"/>
</dbReference>
<sequence length="342" mass="36817">MRDNVTCQQPHWNRPSMKEETVIRWGIVGTGRIARRFAQGLAHVPATRIAAVWSRRAEPAAAFAAEFGGAACDSLDALLASDIDAVYIATHQDSHADYAIAALAAGRHVLCEKPATVNAAQLDRVVEAARAAQRLFMEAMKPPFYPLYRQLRAHLEADPVGAIGLVRAGCSVPGVPDDHPSLSPDHAGGALLDIGIYEMFLAVDWLGAPLDVQTIGRLGATGVDVFASLNSRHERGIAQLFCGLDLAGKGDALLAAKGGHVTIHENWWNPTRATIRYTDGRVVELDAPFEGGGLNYETAHFCELIRAGHTESPVMTHAKSRQMIMMADTARATLGLRFAADE</sequence>
<dbReference type="InterPro" id="IPR000683">
    <property type="entry name" value="Gfo/Idh/MocA-like_OxRdtase_N"/>
</dbReference>